<dbReference type="Gene3D" id="6.10.250.1220">
    <property type="match status" value="1"/>
</dbReference>
<sequence>MEWHDREPIYRQLAEHVRQQIRLGQWPEGAALPSVRQVSADLKINHLTVAKGYQCLVDEGLVEKRRGQGMFVLPGAQAALQTDHREHFLDVQLPELAKTLQQLNIDIPELVAHLQPIMEKEL</sequence>
<dbReference type="SUPFAM" id="SSF46785">
    <property type="entry name" value="Winged helix' DNA-binding domain"/>
    <property type="match status" value="1"/>
</dbReference>
<keyword evidence="1" id="KW-0805">Transcription regulation</keyword>
<dbReference type="GO" id="GO:0003677">
    <property type="term" value="F:DNA binding"/>
    <property type="evidence" value="ECO:0007669"/>
    <property type="project" value="UniProtKB-KW"/>
</dbReference>
<dbReference type="AlphaFoldDB" id="A0A1R4B639"/>
<evidence type="ECO:0000256" key="3">
    <source>
        <dbReference type="ARBA" id="ARBA00023163"/>
    </source>
</evidence>
<name>A0A1R4B639_9VIBR</name>
<dbReference type="Pfam" id="PF00392">
    <property type="entry name" value="GntR"/>
    <property type="match status" value="1"/>
</dbReference>
<dbReference type="STRING" id="1918946.VPAL9027_02368"/>
<reference evidence="5 6" key="1">
    <citation type="submission" date="2017-02" db="EMBL/GenBank/DDBJ databases">
        <authorList>
            <person name="Peterson S.W."/>
        </authorList>
    </citation>
    <scope>NUCLEOTIDE SEQUENCE [LARGE SCALE GENOMIC DNA]</scope>
    <source>
        <strain evidence="5 6">CECT 9027</strain>
    </source>
</reference>
<dbReference type="GO" id="GO:0003700">
    <property type="term" value="F:DNA-binding transcription factor activity"/>
    <property type="evidence" value="ECO:0007669"/>
    <property type="project" value="InterPro"/>
</dbReference>
<dbReference type="PANTHER" id="PTHR38445">
    <property type="entry name" value="HTH-TYPE TRANSCRIPTIONAL REPRESSOR YTRA"/>
    <property type="match status" value="1"/>
</dbReference>
<evidence type="ECO:0000256" key="2">
    <source>
        <dbReference type="ARBA" id="ARBA00023125"/>
    </source>
</evidence>
<dbReference type="Gene3D" id="1.10.10.10">
    <property type="entry name" value="Winged helix-like DNA-binding domain superfamily/Winged helix DNA-binding domain"/>
    <property type="match status" value="1"/>
</dbReference>
<proteinExistence type="predicted"/>
<organism evidence="5 6">
    <name type="scientific">Vibrio palustris</name>
    <dbReference type="NCBI Taxonomy" id="1918946"/>
    <lineage>
        <taxon>Bacteria</taxon>
        <taxon>Pseudomonadati</taxon>
        <taxon>Pseudomonadota</taxon>
        <taxon>Gammaproteobacteria</taxon>
        <taxon>Vibrionales</taxon>
        <taxon>Vibrionaceae</taxon>
        <taxon>Vibrio</taxon>
    </lineage>
</organism>
<dbReference type="InterPro" id="IPR036390">
    <property type="entry name" value="WH_DNA-bd_sf"/>
</dbReference>
<evidence type="ECO:0000313" key="6">
    <source>
        <dbReference type="Proteomes" id="UP000189475"/>
    </source>
</evidence>
<dbReference type="EMBL" id="FUFT01000005">
    <property type="protein sequence ID" value="SJL84385.1"/>
    <property type="molecule type" value="Genomic_DNA"/>
</dbReference>
<dbReference type="CDD" id="cd07377">
    <property type="entry name" value="WHTH_GntR"/>
    <property type="match status" value="1"/>
</dbReference>
<evidence type="ECO:0000256" key="1">
    <source>
        <dbReference type="ARBA" id="ARBA00023015"/>
    </source>
</evidence>
<protein>
    <submittedName>
        <fullName evidence="5">HTH-type transcriptional repressor YtrA</fullName>
    </submittedName>
</protein>
<keyword evidence="3" id="KW-0804">Transcription</keyword>
<keyword evidence="2" id="KW-0238">DNA-binding</keyword>
<evidence type="ECO:0000313" key="5">
    <source>
        <dbReference type="EMBL" id="SJL84385.1"/>
    </source>
</evidence>
<dbReference type="InterPro" id="IPR036388">
    <property type="entry name" value="WH-like_DNA-bd_sf"/>
</dbReference>
<dbReference type="Proteomes" id="UP000189475">
    <property type="component" value="Unassembled WGS sequence"/>
</dbReference>
<dbReference type="SMART" id="SM00345">
    <property type="entry name" value="HTH_GNTR"/>
    <property type="match status" value="1"/>
</dbReference>
<dbReference type="PANTHER" id="PTHR38445:SF10">
    <property type="entry name" value="GNTR-FAMILY TRANSCRIPTIONAL REGULATOR"/>
    <property type="match status" value="1"/>
</dbReference>
<evidence type="ECO:0000259" key="4">
    <source>
        <dbReference type="PROSITE" id="PS50949"/>
    </source>
</evidence>
<dbReference type="InterPro" id="IPR000524">
    <property type="entry name" value="Tscrpt_reg_HTH_GntR"/>
</dbReference>
<feature type="domain" description="HTH gntR-type" evidence="4">
    <location>
        <begin position="7"/>
        <end position="75"/>
    </location>
</feature>
<gene>
    <name evidence="5" type="primary">ytrA</name>
    <name evidence="5" type="ORF">VPAL9027_02368</name>
</gene>
<keyword evidence="6" id="KW-1185">Reference proteome</keyword>
<accession>A0A1R4B639</accession>
<dbReference type="PROSITE" id="PS50949">
    <property type="entry name" value="HTH_GNTR"/>
    <property type="match status" value="1"/>
</dbReference>